<dbReference type="AlphaFoldDB" id="A0AAE2YRV2"/>
<comment type="caution">
    <text evidence="1">The sequence shown here is derived from an EMBL/GenBank/DDBJ whole genome shotgun (WGS) entry which is preliminary data.</text>
</comment>
<accession>A0AAE2YRV2</accession>
<dbReference type="Proteomes" id="UP001197378">
    <property type="component" value="Unassembled WGS sequence"/>
</dbReference>
<dbReference type="RefSeq" id="WP_215885695.1">
    <property type="nucleotide sequence ID" value="NZ_JAAXYO010000154.1"/>
</dbReference>
<reference evidence="1" key="1">
    <citation type="journal article" date="2021" name="ISME J.">
        <title>Genomic evolution of the class Acidithiobacillia: deep-branching Proteobacteria living in extreme acidic conditions.</title>
        <authorList>
            <person name="Moya-Beltran A."/>
            <person name="Beard S."/>
            <person name="Rojas-Villalobos C."/>
            <person name="Issotta F."/>
            <person name="Gallardo Y."/>
            <person name="Ulloa R."/>
            <person name="Giaveno A."/>
            <person name="Degli Esposti M."/>
            <person name="Johnson D.B."/>
            <person name="Quatrini R."/>
        </authorList>
    </citation>
    <scope>NUCLEOTIDE SEQUENCE</scope>
    <source>
        <strain evidence="1">VAN18-1</strain>
    </source>
</reference>
<sequence>MSYDLELQDWEIEMIAQELESRMSGNPYSLEAILSRDSVQNSCPPGVIPEDWAEYLDNLPTMEWPEAEEGEEEMSEEEIQDYLKSERPGISLDWGDRIIRREMTIQSQIDLLDRNLPENPEEDDWQQEQDRSQMQILMEHMETRNGLDEPEDLDLNRKMWLLEYAMWDQGFDWSNETLLAELESRALTLQQSA</sequence>
<protein>
    <submittedName>
        <fullName evidence="1">Uncharacterized protein</fullName>
    </submittedName>
</protein>
<evidence type="ECO:0000313" key="2">
    <source>
        <dbReference type="Proteomes" id="UP001197378"/>
    </source>
</evidence>
<name>A0AAE2YRV2_9PROT</name>
<gene>
    <name evidence="1" type="ORF">HFQ13_10600</name>
</gene>
<proteinExistence type="predicted"/>
<organism evidence="1 2">
    <name type="scientific">Igneacidithiobacillus copahuensis</name>
    <dbReference type="NCBI Taxonomy" id="2724909"/>
    <lineage>
        <taxon>Bacteria</taxon>
        <taxon>Pseudomonadati</taxon>
        <taxon>Pseudomonadota</taxon>
        <taxon>Acidithiobacillia</taxon>
        <taxon>Acidithiobacillales</taxon>
        <taxon>Acidithiobacillaceae</taxon>
        <taxon>Igneacidithiobacillus</taxon>
    </lineage>
</organism>
<keyword evidence="2" id="KW-1185">Reference proteome</keyword>
<dbReference type="EMBL" id="JAAXYO010000154">
    <property type="protein sequence ID" value="MBU2788640.1"/>
    <property type="molecule type" value="Genomic_DNA"/>
</dbReference>
<evidence type="ECO:0000313" key="1">
    <source>
        <dbReference type="EMBL" id="MBU2788640.1"/>
    </source>
</evidence>